<dbReference type="Proteomes" id="UP000308901">
    <property type="component" value="Unassembled WGS sequence"/>
</dbReference>
<feature type="domain" description="Tyr recombinase" evidence="5">
    <location>
        <begin position="160"/>
        <end position="343"/>
    </location>
</feature>
<evidence type="ECO:0000313" key="6">
    <source>
        <dbReference type="EMBL" id="TLP36156.1"/>
    </source>
</evidence>
<dbReference type="InterPro" id="IPR010998">
    <property type="entry name" value="Integrase_recombinase_N"/>
</dbReference>
<dbReference type="Pfam" id="PF00589">
    <property type="entry name" value="Phage_integrase"/>
    <property type="match status" value="1"/>
</dbReference>
<dbReference type="SUPFAM" id="SSF56349">
    <property type="entry name" value="DNA breaking-rejoining enzymes"/>
    <property type="match status" value="1"/>
</dbReference>
<dbReference type="GO" id="GO:0003677">
    <property type="term" value="F:DNA binding"/>
    <property type="evidence" value="ECO:0007669"/>
    <property type="project" value="UniProtKB-KW"/>
</dbReference>
<dbReference type="EMBL" id="VANU01000006">
    <property type="protein sequence ID" value="TLP36156.1"/>
    <property type="molecule type" value="Genomic_DNA"/>
</dbReference>
<evidence type="ECO:0000256" key="1">
    <source>
        <dbReference type="ARBA" id="ARBA00008857"/>
    </source>
</evidence>
<keyword evidence="3" id="KW-0238">DNA-binding</keyword>
<evidence type="ECO:0000313" key="7">
    <source>
        <dbReference type="Proteomes" id="UP000308901"/>
    </source>
</evidence>
<sequence length="347" mass="40829">MASIYTYRNILHMNVRVDGKQHRKSTGLTDTKENRLKVQLEIMPNFVNSLKYPTSDIKLEFYIKKFLEGKKHLAKEVTYKRYKNTIDKWILNQYGKKKVTDINYTIAKNYIHTQYNLNKTAKSVELYITIFSGILQEAVFDGVITNNPFKSIKKRKKKKPIIVPFSADEVRLLLENTTGWLHNYIGLASHTGLRSGEMLALKWSNIDDKYIYIRATRDRGIDTEPKTVSSVRDIPIFDTVRGFIQKQRELTGHLEYVFNSKLDEPWCHTGSICEFHWYPLLDRLGLKRRRIYELRHTFATNMLNSGYFKVTEIAHLMGHTTTEYLFNVYSKFIESEKDRIPLDKSIY</sequence>
<dbReference type="AlphaFoldDB" id="A0A5R8XY61"/>
<dbReference type="CDD" id="cd01189">
    <property type="entry name" value="INT_ICEBs1_C_like"/>
    <property type="match status" value="1"/>
</dbReference>
<evidence type="ECO:0000256" key="2">
    <source>
        <dbReference type="ARBA" id="ARBA00022908"/>
    </source>
</evidence>
<evidence type="ECO:0000256" key="4">
    <source>
        <dbReference type="ARBA" id="ARBA00023172"/>
    </source>
</evidence>
<dbReference type="GO" id="GO:0015074">
    <property type="term" value="P:DNA integration"/>
    <property type="evidence" value="ECO:0007669"/>
    <property type="project" value="UniProtKB-KW"/>
</dbReference>
<dbReference type="InterPro" id="IPR013762">
    <property type="entry name" value="Integrase-like_cat_sf"/>
</dbReference>
<keyword evidence="2" id="KW-0229">DNA integration</keyword>
<dbReference type="Gene3D" id="1.10.150.130">
    <property type="match status" value="1"/>
</dbReference>
<evidence type="ECO:0000256" key="3">
    <source>
        <dbReference type="ARBA" id="ARBA00023125"/>
    </source>
</evidence>
<protein>
    <submittedName>
        <fullName evidence="6">Site-specific integrase</fullName>
    </submittedName>
</protein>
<dbReference type="PROSITE" id="PS51898">
    <property type="entry name" value="TYR_RECOMBINASE"/>
    <property type="match status" value="1"/>
</dbReference>
<dbReference type="GO" id="GO:0006310">
    <property type="term" value="P:DNA recombination"/>
    <property type="evidence" value="ECO:0007669"/>
    <property type="project" value="UniProtKB-KW"/>
</dbReference>
<accession>A0A5R8XY61</accession>
<dbReference type="PANTHER" id="PTHR30349">
    <property type="entry name" value="PHAGE INTEGRASE-RELATED"/>
    <property type="match status" value="1"/>
</dbReference>
<evidence type="ECO:0000259" key="5">
    <source>
        <dbReference type="PROSITE" id="PS51898"/>
    </source>
</evidence>
<comment type="caution">
    <text evidence="6">The sequence shown here is derived from an EMBL/GenBank/DDBJ whole genome shotgun (WGS) entry which is preliminary data.</text>
</comment>
<reference evidence="6 7" key="1">
    <citation type="submission" date="2019-05" db="EMBL/GenBank/DDBJ databases">
        <title>Arcobacter sp. nov., isolated from sea sediment.</title>
        <authorList>
            <person name="Kim W."/>
        </authorList>
    </citation>
    <scope>NUCLEOTIDE SEQUENCE [LARGE SCALE GENOMIC DNA]</scope>
    <source>
        <strain evidence="6 7">CAU 1517</strain>
    </source>
</reference>
<dbReference type="Gene3D" id="1.10.443.10">
    <property type="entry name" value="Intergrase catalytic core"/>
    <property type="match status" value="1"/>
</dbReference>
<gene>
    <name evidence="6" type="ORF">FDK22_12850</name>
</gene>
<dbReference type="InterPro" id="IPR050090">
    <property type="entry name" value="Tyrosine_recombinase_XerCD"/>
</dbReference>
<dbReference type="OrthoDB" id="5391994at2"/>
<name>A0A5R8XY61_9BACT</name>
<organism evidence="6 7">
    <name type="scientific">Arcobacter arenosus</name>
    <dbReference type="NCBI Taxonomy" id="2576037"/>
    <lineage>
        <taxon>Bacteria</taxon>
        <taxon>Pseudomonadati</taxon>
        <taxon>Campylobacterota</taxon>
        <taxon>Epsilonproteobacteria</taxon>
        <taxon>Campylobacterales</taxon>
        <taxon>Arcobacteraceae</taxon>
        <taxon>Arcobacter</taxon>
    </lineage>
</organism>
<dbReference type="RefSeq" id="WP_138153386.1">
    <property type="nucleotide sequence ID" value="NZ_VANU01000006.1"/>
</dbReference>
<dbReference type="InterPro" id="IPR002104">
    <property type="entry name" value="Integrase_catalytic"/>
</dbReference>
<dbReference type="InterPro" id="IPR011010">
    <property type="entry name" value="DNA_brk_join_enz"/>
</dbReference>
<dbReference type="PANTHER" id="PTHR30349:SF64">
    <property type="entry name" value="PROPHAGE INTEGRASE INTD-RELATED"/>
    <property type="match status" value="1"/>
</dbReference>
<dbReference type="InterPro" id="IPR004107">
    <property type="entry name" value="Integrase_SAM-like_N"/>
</dbReference>
<keyword evidence="7" id="KW-1185">Reference proteome</keyword>
<dbReference type="Pfam" id="PF14659">
    <property type="entry name" value="Phage_int_SAM_3"/>
    <property type="match status" value="1"/>
</dbReference>
<proteinExistence type="inferred from homology"/>
<comment type="similarity">
    <text evidence="1">Belongs to the 'phage' integrase family.</text>
</comment>
<keyword evidence="4" id="KW-0233">DNA recombination</keyword>